<dbReference type="OrthoDB" id="8605521at2"/>
<dbReference type="AlphaFoldDB" id="A0A2P7TYT8"/>
<dbReference type="Proteomes" id="UP000241868">
    <property type="component" value="Unassembled WGS sequence"/>
</dbReference>
<organism evidence="1 2">
    <name type="scientific">Neisseria iguanae</name>
    <dbReference type="NCBI Taxonomy" id="90242"/>
    <lineage>
        <taxon>Bacteria</taxon>
        <taxon>Pseudomonadati</taxon>
        <taxon>Pseudomonadota</taxon>
        <taxon>Betaproteobacteria</taxon>
        <taxon>Neisseriales</taxon>
        <taxon>Neisseriaceae</taxon>
        <taxon>Neisseria</taxon>
    </lineage>
</organism>
<comment type="caution">
    <text evidence="1">The sequence shown here is derived from an EMBL/GenBank/DDBJ whole genome shotgun (WGS) entry which is preliminary data.</text>
</comment>
<proteinExistence type="predicted"/>
<reference evidence="1 2" key="1">
    <citation type="submission" date="2018-03" db="EMBL/GenBank/DDBJ databases">
        <title>Neisseria weixii sp. nov., isolated from the intestinal contents of Tibetan Plateau pika (Ochotona curzoniae) in Yushu, Qinghai Province, China.</title>
        <authorList>
            <person name="Gui Z."/>
        </authorList>
    </citation>
    <scope>NUCLEOTIDE SEQUENCE [LARGE SCALE GENOMIC DNA]</scope>
    <source>
        <strain evidence="1 2">ATCC 51483</strain>
    </source>
</reference>
<name>A0A2P7TYT8_9NEIS</name>
<sequence>MSVYYYTITPQPQTNPISYICRVFVEINDVPTIQETRNFPVLSPYSHQSAFDTADLYGKLTVSALISEV</sequence>
<accession>A0A2P7TYT8</accession>
<keyword evidence="2" id="KW-1185">Reference proteome</keyword>
<dbReference type="RefSeq" id="WP_106742282.1">
    <property type="nucleotide sequence ID" value="NZ_PXYY01000064.1"/>
</dbReference>
<evidence type="ECO:0000313" key="2">
    <source>
        <dbReference type="Proteomes" id="UP000241868"/>
    </source>
</evidence>
<dbReference type="EMBL" id="PXYY01000064">
    <property type="protein sequence ID" value="PSJ79888.1"/>
    <property type="molecule type" value="Genomic_DNA"/>
</dbReference>
<gene>
    <name evidence="1" type="ORF">C7N83_09525</name>
</gene>
<protein>
    <submittedName>
        <fullName evidence="1">Uncharacterized protein</fullName>
    </submittedName>
</protein>
<evidence type="ECO:0000313" key="1">
    <source>
        <dbReference type="EMBL" id="PSJ79888.1"/>
    </source>
</evidence>